<feature type="binding site" evidence="13">
    <location>
        <position position="321"/>
    </location>
    <ligand>
        <name>Na(+)</name>
        <dbReference type="ChEBI" id="CHEBI:29101"/>
        <label>1</label>
    </ligand>
</feature>
<feature type="transmembrane region" description="Helical" evidence="14">
    <location>
        <begin position="37"/>
        <end position="65"/>
    </location>
</feature>
<dbReference type="GO" id="GO:0051583">
    <property type="term" value="P:dopamine uptake involved in synaptic transmission"/>
    <property type="evidence" value="ECO:0007669"/>
    <property type="project" value="TreeGrafter"/>
</dbReference>
<dbReference type="AlphaFoldDB" id="A0A1I8HQG6"/>
<keyword evidence="9 13" id="KW-0915">Sodium</keyword>
<feature type="transmembrane region" description="Helical" evidence="14">
    <location>
        <begin position="309"/>
        <end position="329"/>
    </location>
</feature>
<proteinExistence type="predicted"/>
<keyword evidence="15" id="KW-1185">Reference proteome</keyword>
<sequence>MLVIGGIPLFYMELALGQYVRKGAITCWGRVCPLFKGIGICVVMIAFFTDLFYNVIIAWSLYYLFASFSPSLPWTSCNNTWNIAATCYDEHIREKLPSMTSDAAKLIDNDQIGGLLGTENASSSLARRSYPAHEYFYHHVLGNHPDGNFGIDNIGSIQWKLAVCLALVVWFTAIFPYCVLLIFLIRGVTLEGSMMGIYYYMYPNLSELLNSKPWIDAATQVFFSLGPGFGVLLAFASYNKFNNNVYKDALITSAVNCMTSFLSGFVVFAIIGYLAHKRKEDVRQVISDDQGLVFTVYPEALATLPGSTFWSLCFFLMLMTLGLDSSFGGSEAIITGISDEFPIFRRNRELFILGLFAFYYAVGLTEITQGGMFVLNLLERFSVQYSILLAVLFETMCISWIYGVDRFRENIREMTGFLPGMYWKLCWKFLAPVFIIFNISFGLYQHEPLSLGPYKYPAWANIVGWMLAASSIIWIPGVAVVQLCTTPGSFRERLRFLLTPQLGAGHQSNGCTERAKVADTEEDIAVALQAVDFELLKEDAV</sequence>
<evidence type="ECO:0000313" key="16">
    <source>
        <dbReference type="WBParaSite" id="maker-uti_cns_0007472-snap-gene-0.3-mRNA-1"/>
    </source>
</evidence>
<keyword evidence="10 14" id="KW-0472">Membrane</keyword>
<accession>A0A1I8HQG6</accession>
<dbReference type="PANTHER" id="PTHR11616:SF320">
    <property type="entry name" value="SODIUM-DEPENDENT NORADRENALINE TRANSPORTER"/>
    <property type="match status" value="1"/>
</dbReference>
<evidence type="ECO:0000256" key="2">
    <source>
        <dbReference type="ARBA" id="ARBA00022448"/>
    </source>
</evidence>
<dbReference type="GO" id="GO:0042734">
    <property type="term" value="C:presynaptic membrane"/>
    <property type="evidence" value="ECO:0007669"/>
    <property type="project" value="TreeGrafter"/>
</dbReference>
<evidence type="ECO:0000256" key="11">
    <source>
        <dbReference type="ARBA" id="ARBA00023157"/>
    </source>
</evidence>
<organism evidence="15 16">
    <name type="scientific">Macrostomum lignano</name>
    <dbReference type="NCBI Taxonomy" id="282301"/>
    <lineage>
        <taxon>Eukaryota</taxon>
        <taxon>Metazoa</taxon>
        <taxon>Spiralia</taxon>
        <taxon>Lophotrochozoa</taxon>
        <taxon>Platyhelminthes</taxon>
        <taxon>Rhabditophora</taxon>
        <taxon>Macrostomorpha</taxon>
        <taxon>Macrostomida</taxon>
        <taxon>Macrostomidae</taxon>
        <taxon>Macrostomum</taxon>
    </lineage>
</organism>
<dbReference type="GO" id="GO:0030424">
    <property type="term" value="C:axon"/>
    <property type="evidence" value="ECO:0007669"/>
    <property type="project" value="TreeGrafter"/>
</dbReference>
<evidence type="ECO:0000256" key="3">
    <source>
        <dbReference type="ARBA" id="ARBA00022475"/>
    </source>
</evidence>
<evidence type="ECO:0000256" key="1">
    <source>
        <dbReference type="ARBA" id="ARBA00004651"/>
    </source>
</evidence>
<keyword evidence="4 14" id="KW-0812">Transmembrane</keyword>
<dbReference type="PRINTS" id="PR00176">
    <property type="entry name" value="NANEUSMPORT"/>
</dbReference>
<keyword evidence="2" id="KW-0813">Transport</keyword>
<evidence type="ECO:0000256" key="5">
    <source>
        <dbReference type="ARBA" id="ARBA00022723"/>
    </source>
</evidence>
<dbReference type="Proteomes" id="UP000095280">
    <property type="component" value="Unplaced"/>
</dbReference>
<evidence type="ECO:0000256" key="8">
    <source>
        <dbReference type="ARBA" id="ARBA00022989"/>
    </source>
</evidence>
<keyword evidence="8 14" id="KW-1133">Transmembrane helix</keyword>
<dbReference type="GO" id="GO:0006865">
    <property type="term" value="P:amino acid transport"/>
    <property type="evidence" value="ECO:0007669"/>
    <property type="project" value="TreeGrafter"/>
</dbReference>
<keyword evidence="5 13" id="KW-0479">Metal-binding</keyword>
<dbReference type="GO" id="GO:0015874">
    <property type="term" value="P:norepinephrine transport"/>
    <property type="evidence" value="ECO:0007669"/>
    <property type="project" value="TreeGrafter"/>
</dbReference>
<evidence type="ECO:0000256" key="10">
    <source>
        <dbReference type="ARBA" id="ARBA00023136"/>
    </source>
</evidence>
<dbReference type="InterPro" id="IPR000175">
    <property type="entry name" value="Na/ntran_symport"/>
</dbReference>
<feature type="transmembrane region" description="Helical" evidence="14">
    <location>
        <begin position="464"/>
        <end position="485"/>
    </location>
</feature>
<feature type="binding site" evidence="13">
    <location>
        <position position="256"/>
    </location>
    <ligand>
        <name>Na(+)</name>
        <dbReference type="ChEBI" id="CHEBI:29101"/>
        <label>1</label>
    </ligand>
</feature>
<feature type="binding site" evidence="13">
    <location>
        <position position="324"/>
    </location>
    <ligand>
        <name>Na(+)</name>
        <dbReference type="ChEBI" id="CHEBI:29101"/>
        <label>1</label>
    </ligand>
</feature>
<feature type="transmembrane region" description="Helical" evidence="14">
    <location>
        <begin position="250"/>
        <end position="275"/>
    </location>
</feature>
<keyword evidence="7" id="KW-0769">Symport</keyword>
<evidence type="ECO:0000256" key="4">
    <source>
        <dbReference type="ARBA" id="ARBA00022692"/>
    </source>
</evidence>
<dbReference type="InterPro" id="IPR037272">
    <property type="entry name" value="SNS_sf"/>
</dbReference>
<dbReference type="GO" id="GO:0046872">
    <property type="term" value="F:metal ion binding"/>
    <property type="evidence" value="ECO:0007669"/>
    <property type="project" value="UniProtKB-KW"/>
</dbReference>
<comment type="subcellular location">
    <subcellularLocation>
        <location evidence="1">Cell membrane</location>
        <topology evidence="1">Multi-pass membrane protein</topology>
    </subcellularLocation>
</comment>
<keyword evidence="6" id="KW-0532">Neurotransmitter transport</keyword>
<evidence type="ECO:0000256" key="13">
    <source>
        <dbReference type="PIRSR" id="PIRSR600175-1"/>
    </source>
</evidence>
<dbReference type="Pfam" id="PF00209">
    <property type="entry name" value="SNF"/>
    <property type="match status" value="1"/>
</dbReference>
<feature type="transmembrane region" description="Helical" evidence="14">
    <location>
        <begin position="350"/>
        <end position="373"/>
    </location>
</feature>
<keyword evidence="3" id="KW-1003">Cell membrane</keyword>
<keyword evidence="11" id="KW-1015">Disulfide bond</keyword>
<feature type="transmembrane region" description="Helical" evidence="14">
    <location>
        <begin position="385"/>
        <end position="404"/>
    </location>
</feature>
<evidence type="ECO:0000313" key="15">
    <source>
        <dbReference type="Proteomes" id="UP000095280"/>
    </source>
</evidence>
<dbReference type="SUPFAM" id="SSF161070">
    <property type="entry name" value="SNF-like"/>
    <property type="match status" value="1"/>
</dbReference>
<name>A0A1I8HQG6_9PLAT</name>
<reference evidence="16" key="1">
    <citation type="submission" date="2016-11" db="UniProtKB">
        <authorList>
            <consortium name="WormBaseParasite"/>
        </authorList>
    </citation>
    <scope>IDENTIFICATION</scope>
</reference>
<evidence type="ECO:0000256" key="12">
    <source>
        <dbReference type="ARBA" id="ARBA00023180"/>
    </source>
</evidence>
<dbReference type="GO" id="GO:0032809">
    <property type="term" value="C:neuronal cell body membrane"/>
    <property type="evidence" value="ECO:0007669"/>
    <property type="project" value="TreeGrafter"/>
</dbReference>
<feature type="transmembrane region" description="Helical" evidence="14">
    <location>
        <begin position="217"/>
        <end position="238"/>
    </location>
</feature>
<evidence type="ECO:0000256" key="9">
    <source>
        <dbReference type="ARBA" id="ARBA00023053"/>
    </source>
</evidence>
<evidence type="ECO:0000256" key="7">
    <source>
        <dbReference type="ARBA" id="ARBA00022847"/>
    </source>
</evidence>
<evidence type="ECO:0000256" key="6">
    <source>
        <dbReference type="ARBA" id="ARBA00022775"/>
    </source>
</evidence>
<dbReference type="GO" id="GO:0005330">
    <property type="term" value="F:dopamine:sodium symporter activity"/>
    <property type="evidence" value="ECO:0007669"/>
    <property type="project" value="TreeGrafter"/>
</dbReference>
<dbReference type="WBParaSite" id="maker-uti_cns_0007472-snap-gene-0.3-mRNA-1">
    <property type="protein sequence ID" value="maker-uti_cns_0007472-snap-gene-0.3-mRNA-1"/>
    <property type="gene ID" value="maker-uti_cns_0007472-snap-gene-0.3"/>
</dbReference>
<dbReference type="PANTHER" id="PTHR11616">
    <property type="entry name" value="SODIUM/CHLORIDE DEPENDENT TRANSPORTER"/>
    <property type="match status" value="1"/>
</dbReference>
<protein>
    <submittedName>
        <fullName evidence="16">Sodium-and chloride-dependent GABA transporter 2</fullName>
    </submittedName>
</protein>
<feature type="binding site" evidence="13">
    <location>
        <position position="224"/>
    </location>
    <ligand>
        <name>Na(+)</name>
        <dbReference type="ChEBI" id="CHEBI:29101"/>
        <label>1</label>
    </ligand>
</feature>
<feature type="transmembrane region" description="Helical" evidence="14">
    <location>
        <begin position="161"/>
        <end position="185"/>
    </location>
</feature>
<evidence type="ECO:0000256" key="14">
    <source>
        <dbReference type="SAM" id="Phobius"/>
    </source>
</evidence>
<feature type="binding site" evidence="13">
    <location>
        <position position="325"/>
    </location>
    <ligand>
        <name>Na(+)</name>
        <dbReference type="ChEBI" id="CHEBI:29101"/>
        <label>1</label>
    </ligand>
</feature>
<feature type="transmembrane region" description="Helical" evidence="14">
    <location>
        <begin position="425"/>
        <end position="444"/>
    </location>
</feature>
<keyword evidence="12" id="KW-0325">Glycoprotein</keyword>
<dbReference type="PROSITE" id="PS50267">
    <property type="entry name" value="NA_NEUROTRAN_SYMP_3"/>
    <property type="match status" value="1"/>
</dbReference>